<dbReference type="Proteomes" id="UP000319143">
    <property type="component" value="Unassembled WGS sequence"/>
</dbReference>
<dbReference type="RefSeq" id="WP_146525310.1">
    <property type="nucleotide sequence ID" value="NZ_SJPV01000002.1"/>
</dbReference>
<dbReference type="InterPro" id="IPR051909">
    <property type="entry name" value="MFP_Cation_Efflux"/>
</dbReference>
<evidence type="ECO:0000313" key="3">
    <source>
        <dbReference type="EMBL" id="TWU40754.1"/>
    </source>
</evidence>
<dbReference type="GO" id="GO:0030313">
    <property type="term" value="C:cell envelope"/>
    <property type="evidence" value="ECO:0007669"/>
    <property type="project" value="TreeGrafter"/>
</dbReference>
<keyword evidence="4" id="KW-1185">Reference proteome</keyword>
<dbReference type="PANTHER" id="PTHR30097">
    <property type="entry name" value="CATION EFFLUX SYSTEM PROTEIN CUSB"/>
    <property type="match status" value="1"/>
</dbReference>
<protein>
    <recommendedName>
        <fullName evidence="5">HlyD family secretion protein</fullName>
    </recommendedName>
</protein>
<comment type="caution">
    <text evidence="3">The sequence shown here is derived from an EMBL/GenBank/DDBJ whole genome shotgun (WGS) entry which is preliminary data.</text>
</comment>
<keyword evidence="2" id="KW-0472">Membrane</keyword>
<dbReference type="EMBL" id="SJPV01000002">
    <property type="protein sequence ID" value="TWU40754.1"/>
    <property type="molecule type" value="Genomic_DNA"/>
</dbReference>
<organism evidence="3 4">
    <name type="scientific">Novipirellula artificiosorum</name>
    <dbReference type="NCBI Taxonomy" id="2528016"/>
    <lineage>
        <taxon>Bacteria</taxon>
        <taxon>Pseudomonadati</taxon>
        <taxon>Planctomycetota</taxon>
        <taxon>Planctomycetia</taxon>
        <taxon>Pirellulales</taxon>
        <taxon>Pirellulaceae</taxon>
        <taxon>Novipirellula</taxon>
    </lineage>
</organism>
<dbReference type="PANTHER" id="PTHR30097:SF4">
    <property type="entry name" value="SLR6042 PROTEIN"/>
    <property type="match status" value="1"/>
</dbReference>
<dbReference type="Gene3D" id="3.30.450.40">
    <property type="match status" value="1"/>
</dbReference>
<evidence type="ECO:0008006" key="5">
    <source>
        <dbReference type="Google" id="ProtNLM"/>
    </source>
</evidence>
<name>A0A5C6DX17_9BACT</name>
<evidence type="ECO:0000256" key="1">
    <source>
        <dbReference type="ARBA" id="ARBA00022448"/>
    </source>
</evidence>
<proteinExistence type="predicted"/>
<keyword evidence="2" id="KW-1133">Transmembrane helix</keyword>
<keyword evidence="2" id="KW-0812">Transmembrane</keyword>
<dbReference type="OrthoDB" id="248877at2"/>
<accession>A0A5C6DX17</accession>
<evidence type="ECO:0000313" key="4">
    <source>
        <dbReference type="Proteomes" id="UP000319143"/>
    </source>
</evidence>
<dbReference type="GO" id="GO:0015679">
    <property type="term" value="P:plasma membrane copper ion transport"/>
    <property type="evidence" value="ECO:0007669"/>
    <property type="project" value="TreeGrafter"/>
</dbReference>
<dbReference type="AlphaFoldDB" id="A0A5C6DX17"/>
<evidence type="ECO:0000256" key="2">
    <source>
        <dbReference type="SAM" id="Phobius"/>
    </source>
</evidence>
<sequence length="700" mass="75701" precursor="true">MNSATLDQPFLFSPNRVSPSPISGGADTASVAAAPDSLVDQTRREIAEIVREVALAVRSDRSRGQFLSMLVDRILRAMSAEGVVVWQVEAADPWSLSAAQRIGQITDRSIASPSQPTHDQMLCEVIAGGQPVVVPPTPGASDTDRPANPTRVAAAVVPIHSDPLSPHASYVLEVFLEPDCGLTTQRGYLRFVAQMADLAGEFLRNDQLRRMQHKQQIAKQIDTLIASLHLAKNRLQIEAVAVDAVADLFGFDRVGLCHVRGGNGKVVAVSHASTIDRHAAAAKQIEAIVENEYQPNCCCWLEPDESSDVMLQPRVVVSSEEPDTVSLVGLSLADSPTDCQDLGDELQRIVDHAAIAIRHARAIEAIPGGRWIVSLSSQACRPRASRWVGFLAMVAVMTLLFVVAFFPVPMMVSSPATLRPADVQRLFASRAAVVDTIHVAHGDSVRQGQPLMTMRDPALREQITSLLGRRAVLAQKQSAFTAELVDTASHRIDRSEQLQGERSLLAEEMYTLDEQLALLEQVEASLVLRAGRDGIVDAWQLERRLLGKPVERGERLLEVIARETDWLVDARVPLSKMNSIRSASQAGSLRAAVLMDNTDANSVPASLEAVGPTLQHSTDGADSKAVVLRLDHEGISRLTTRLSAAEMPSKGPVSGAPVRVLFRCDTAPLVSVLFHDAIESLRNHASLYLSINSSSSADVP</sequence>
<keyword evidence="1" id="KW-0813">Transport</keyword>
<dbReference type="GO" id="GO:0060003">
    <property type="term" value="P:copper ion export"/>
    <property type="evidence" value="ECO:0007669"/>
    <property type="project" value="TreeGrafter"/>
</dbReference>
<reference evidence="3 4" key="1">
    <citation type="submission" date="2019-02" db="EMBL/GenBank/DDBJ databases">
        <title>Deep-cultivation of Planctomycetes and their phenomic and genomic characterization uncovers novel biology.</title>
        <authorList>
            <person name="Wiegand S."/>
            <person name="Jogler M."/>
            <person name="Boedeker C."/>
            <person name="Pinto D."/>
            <person name="Vollmers J."/>
            <person name="Rivas-Marin E."/>
            <person name="Kohn T."/>
            <person name="Peeters S.H."/>
            <person name="Heuer A."/>
            <person name="Rast P."/>
            <person name="Oberbeckmann S."/>
            <person name="Bunk B."/>
            <person name="Jeske O."/>
            <person name="Meyerdierks A."/>
            <person name="Storesund J.E."/>
            <person name="Kallscheuer N."/>
            <person name="Luecker S."/>
            <person name="Lage O.M."/>
            <person name="Pohl T."/>
            <person name="Merkel B.J."/>
            <person name="Hornburger P."/>
            <person name="Mueller R.-W."/>
            <person name="Bruemmer F."/>
            <person name="Labrenz M."/>
            <person name="Spormann A.M."/>
            <person name="Op Den Camp H."/>
            <person name="Overmann J."/>
            <person name="Amann R."/>
            <person name="Jetten M.S.M."/>
            <person name="Mascher T."/>
            <person name="Medema M.H."/>
            <person name="Devos D.P."/>
            <person name="Kaster A.-K."/>
            <person name="Ovreas L."/>
            <person name="Rohde M."/>
            <person name="Galperin M.Y."/>
            <person name="Jogler C."/>
        </authorList>
    </citation>
    <scope>NUCLEOTIDE SEQUENCE [LARGE SCALE GENOMIC DNA]</scope>
    <source>
        <strain evidence="3 4">Poly41</strain>
    </source>
</reference>
<gene>
    <name evidence="3" type="ORF">Poly41_15890</name>
</gene>
<feature type="transmembrane region" description="Helical" evidence="2">
    <location>
        <begin position="387"/>
        <end position="408"/>
    </location>
</feature>
<dbReference type="InterPro" id="IPR029016">
    <property type="entry name" value="GAF-like_dom_sf"/>
</dbReference>